<gene>
    <name evidence="5" type="ORF">FME351_LOCUS31191</name>
    <name evidence="4" type="ORF">GRG538_LOCUS15477</name>
    <name evidence="8" type="ORF">QYT958_LOCUS5743</name>
    <name evidence="3" type="ORF">TIS948_LOCUS18567</name>
    <name evidence="7" type="ORF">TSG867_LOCUS11524</name>
    <name evidence="6" type="ORF">UJA718_LOCUS11279</name>
</gene>
<dbReference type="EMBL" id="CAJOBQ010000558">
    <property type="protein sequence ID" value="CAF4380113.1"/>
    <property type="molecule type" value="Genomic_DNA"/>
</dbReference>
<dbReference type="EMBL" id="CAJOBR010000484">
    <property type="protein sequence ID" value="CAF4514719.1"/>
    <property type="molecule type" value="Genomic_DNA"/>
</dbReference>
<dbReference type="Pfam" id="PF13837">
    <property type="entry name" value="Myb_DNA-bind_4"/>
    <property type="match status" value="1"/>
</dbReference>
<dbReference type="Proteomes" id="UP000663872">
    <property type="component" value="Unassembled WGS sequence"/>
</dbReference>
<dbReference type="EMBL" id="CAJNYU010004466">
    <property type="protein sequence ID" value="CAF3757338.1"/>
    <property type="molecule type" value="Genomic_DNA"/>
</dbReference>
<dbReference type="Proteomes" id="UP000663873">
    <property type="component" value="Unassembled WGS sequence"/>
</dbReference>
<feature type="compositionally biased region" description="Acidic residues" evidence="1">
    <location>
        <begin position="119"/>
        <end position="134"/>
    </location>
</feature>
<dbReference type="PANTHER" id="PTHR47595:SF1">
    <property type="entry name" value="MYB_SANT-LIKE DNA-BINDING DOMAIN-CONTAINING PROTEIN"/>
    <property type="match status" value="1"/>
</dbReference>
<evidence type="ECO:0000313" key="6">
    <source>
        <dbReference type="EMBL" id="CAF4279255.1"/>
    </source>
</evidence>
<dbReference type="PANTHER" id="PTHR47595">
    <property type="entry name" value="HEAT SHOCK 70 KDA PROTEIN 14"/>
    <property type="match status" value="1"/>
</dbReference>
<dbReference type="EMBL" id="CAJOBP010001373">
    <property type="protein sequence ID" value="CAF4279255.1"/>
    <property type="molecule type" value="Genomic_DNA"/>
</dbReference>
<evidence type="ECO:0000256" key="1">
    <source>
        <dbReference type="SAM" id="MobiDB-lite"/>
    </source>
</evidence>
<evidence type="ECO:0000259" key="2">
    <source>
        <dbReference type="Pfam" id="PF13837"/>
    </source>
</evidence>
<name>A0A818YM34_9BILA</name>
<dbReference type="Proteomes" id="UP000663862">
    <property type="component" value="Unassembled WGS sequence"/>
</dbReference>
<dbReference type="EMBL" id="CAJNYT010002444">
    <property type="protein sequence ID" value="CAF3468585.1"/>
    <property type="molecule type" value="Genomic_DNA"/>
</dbReference>
<protein>
    <recommendedName>
        <fullName evidence="2">Myb/SANT-like DNA-binding domain-containing protein</fullName>
    </recommendedName>
</protein>
<organism evidence="5 9">
    <name type="scientific">Rotaria socialis</name>
    <dbReference type="NCBI Taxonomy" id="392032"/>
    <lineage>
        <taxon>Eukaryota</taxon>
        <taxon>Metazoa</taxon>
        <taxon>Spiralia</taxon>
        <taxon>Gnathifera</taxon>
        <taxon>Rotifera</taxon>
        <taxon>Eurotatoria</taxon>
        <taxon>Bdelloidea</taxon>
        <taxon>Philodinida</taxon>
        <taxon>Philodinidae</taxon>
        <taxon>Rotaria</taxon>
    </lineage>
</organism>
<evidence type="ECO:0000313" key="9">
    <source>
        <dbReference type="Proteomes" id="UP000663869"/>
    </source>
</evidence>
<feature type="region of interest" description="Disordered" evidence="1">
    <location>
        <begin position="237"/>
        <end position="274"/>
    </location>
</feature>
<comment type="caution">
    <text evidence="5">The sequence shown here is derived from an EMBL/GenBank/DDBJ whole genome shotgun (WGS) entry which is preliminary data.</text>
</comment>
<feature type="region of interest" description="Disordered" evidence="1">
    <location>
        <begin position="110"/>
        <end position="134"/>
    </location>
</feature>
<evidence type="ECO:0000313" key="8">
    <source>
        <dbReference type="EMBL" id="CAF4514719.1"/>
    </source>
</evidence>
<dbReference type="FunFam" id="1.10.10.60:FF:000032">
    <property type="entry name" value="Zinc finger and SCAN domain-containing 20"/>
    <property type="match status" value="1"/>
</dbReference>
<dbReference type="AlphaFoldDB" id="A0A818YM34"/>
<proteinExistence type="predicted"/>
<dbReference type="Proteomes" id="UP000663869">
    <property type="component" value="Unassembled WGS sequence"/>
</dbReference>
<dbReference type="Proteomes" id="UP000663848">
    <property type="component" value="Unassembled WGS sequence"/>
</dbReference>
<dbReference type="EMBL" id="CAJNXB010003257">
    <property type="protein sequence ID" value="CAF3303493.1"/>
    <property type="molecule type" value="Genomic_DNA"/>
</dbReference>
<sequence length="293" mass="33964">MPRGISWSFNETEALIRIWADSATQTALRLNSRNRCIYEDIANQLQAIGITRTADQCQMRIKLLKKMYRQTNEAIKRGDVFQQRPCPFFNEMHRIFSGVEDLNGSSVLSNSQSLLKDDDKEEEEEEEEEICDDEDSEAIIAKVEQENENHIPLEDSTNDTLAQAIDRLVQYQQQNEARWYKYLEQQANLELQRRQEDRAYQLQLIQLLSSVISTKTNSSPYPVLQQLLMNNNSQTEKILPQQDNNPSNRGEKRKSSLTPSEDEKKSKTRTPLPSNFYSLLAQIHNINNMDDSS</sequence>
<feature type="domain" description="Myb/SANT-like DNA-binding" evidence="2">
    <location>
        <begin position="7"/>
        <end position="95"/>
    </location>
</feature>
<evidence type="ECO:0000313" key="4">
    <source>
        <dbReference type="EMBL" id="CAF3468585.1"/>
    </source>
</evidence>
<accession>A0A818YM34</accession>
<feature type="compositionally biased region" description="Polar residues" evidence="1">
    <location>
        <begin position="237"/>
        <end position="248"/>
    </location>
</feature>
<keyword evidence="10" id="KW-1185">Reference proteome</keyword>
<dbReference type="OrthoDB" id="691673at2759"/>
<evidence type="ECO:0000313" key="10">
    <source>
        <dbReference type="Proteomes" id="UP000663873"/>
    </source>
</evidence>
<evidence type="ECO:0000313" key="5">
    <source>
        <dbReference type="EMBL" id="CAF3757338.1"/>
    </source>
</evidence>
<evidence type="ECO:0000313" key="7">
    <source>
        <dbReference type="EMBL" id="CAF4380113.1"/>
    </source>
</evidence>
<evidence type="ECO:0000313" key="3">
    <source>
        <dbReference type="EMBL" id="CAF3303493.1"/>
    </source>
</evidence>
<dbReference type="Proteomes" id="UP000663825">
    <property type="component" value="Unassembled WGS sequence"/>
</dbReference>
<dbReference type="Gene3D" id="1.10.10.60">
    <property type="entry name" value="Homeodomain-like"/>
    <property type="match status" value="1"/>
</dbReference>
<reference evidence="5" key="1">
    <citation type="submission" date="2021-02" db="EMBL/GenBank/DDBJ databases">
        <authorList>
            <person name="Nowell W R."/>
        </authorList>
    </citation>
    <scope>NUCLEOTIDE SEQUENCE</scope>
</reference>
<dbReference type="InterPro" id="IPR044822">
    <property type="entry name" value="Myb_DNA-bind_4"/>
</dbReference>